<evidence type="ECO:0000313" key="2">
    <source>
        <dbReference type="EMBL" id="GAA5146816.1"/>
    </source>
</evidence>
<proteinExistence type="predicted"/>
<organism evidence="2 3">
    <name type="scientific">Nocardioides marinquilinus</name>
    <dbReference type="NCBI Taxonomy" id="1210400"/>
    <lineage>
        <taxon>Bacteria</taxon>
        <taxon>Bacillati</taxon>
        <taxon>Actinomycetota</taxon>
        <taxon>Actinomycetes</taxon>
        <taxon>Propionibacteriales</taxon>
        <taxon>Nocardioidaceae</taxon>
        <taxon>Nocardioides</taxon>
    </lineage>
</organism>
<accession>A0ABP9PKC6</accession>
<sequence>MKRLLALLAAVAVCVGLTVAPASAERVTGRDGRADVTRTDDDGTSTVAWANFDVVRYAVRYGEHRISAVVRFRSLVPGRDVFAMVYLRPPGRRDDLPPTVAVTAGRGHRAGTSVLIGVERRCRPRHRVDYRRDLVRMSFPARCLGRPRYVDASVLSIGFRSLSRPTYVDIAPGTARDYQRSGSGVDFPTVRVRRG</sequence>
<dbReference type="RefSeq" id="WP_345457290.1">
    <property type="nucleotide sequence ID" value="NZ_BAABKG010000002.1"/>
</dbReference>
<feature type="signal peptide" evidence="1">
    <location>
        <begin position="1"/>
        <end position="24"/>
    </location>
</feature>
<protein>
    <submittedName>
        <fullName evidence="2">Uncharacterized protein</fullName>
    </submittedName>
</protein>
<name>A0ABP9PKC6_9ACTN</name>
<evidence type="ECO:0000313" key="3">
    <source>
        <dbReference type="Proteomes" id="UP001500221"/>
    </source>
</evidence>
<evidence type="ECO:0000256" key="1">
    <source>
        <dbReference type="SAM" id="SignalP"/>
    </source>
</evidence>
<comment type="caution">
    <text evidence="2">The sequence shown here is derived from an EMBL/GenBank/DDBJ whole genome shotgun (WGS) entry which is preliminary data.</text>
</comment>
<dbReference type="Proteomes" id="UP001500221">
    <property type="component" value="Unassembled WGS sequence"/>
</dbReference>
<gene>
    <name evidence="2" type="ORF">GCM10023340_18290</name>
</gene>
<dbReference type="EMBL" id="BAABKG010000002">
    <property type="protein sequence ID" value="GAA5146816.1"/>
    <property type="molecule type" value="Genomic_DNA"/>
</dbReference>
<reference evidence="3" key="1">
    <citation type="journal article" date="2019" name="Int. J. Syst. Evol. Microbiol.">
        <title>The Global Catalogue of Microorganisms (GCM) 10K type strain sequencing project: providing services to taxonomists for standard genome sequencing and annotation.</title>
        <authorList>
            <consortium name="The Broad Institute Genomics Platform"/>
            <consortium name="The Broad Institute Genome Sequencing Center for Infectious Disease"/>
            <person name="Wu L."/>
            <person name="Ma J."/>
        </authorList>
    </citation>
    <scope>NUCLEOTIDE SEQUENCE [LARGE SCALE GENOMIC DNA]</scope>
    <source>
        <strain evidence="3">JCM 18459</strain>
    </source>
</reference>
<keyword evidence="1" id="KW-0732">Signal</keyword>
<keyword evidence="3" id="KW-1185">Reference proteome</keyword>
<feature type="chain" id="PRO_5045943352" evidence="1">
    <location>
        <begin position="25"/>
        <end position="195"/>
    </location>
</feature>